<accession>A0A0G0FQD5</accession>
<reference evidence="1 2" key="1">
    <citation type="journal article" date="2015" name="Nature">
        <title>rRNA introns, odd ribosomes, and small enigmatic genomes across a large radiation of phyla.</title>
        <authorList>
            <person name="Brown C.T."/>
            <person name="Hug L.A."/>
            <person name="Thomas B.C."/>
            <person name="Sharon I."/>
            <person name="Castelle C.J."/>
            <person name="Singh A."/>
            <person name="Wilkins M.J."/>
            <person name="Williams K.H."/>
            <person name="Banfield J.F."/>
        </authorList>
    </citation>
    <scope>NUCLEOTIDE SEQUENCE [LARGE SCALE GENOMIC DNA]</scope>
</reference>
<proteinExistence type="predicted"/>
<comment type="caution">
    <text evidence="1">The sequence shown here is derived from an EMBL/GenBank/DDBJ whole genome shotgun (WGS) entry which is preliminary data.</text>
</comment>
<dbReference type="EMBL" id="LBQZ01000002">
    <property type="protein sequence ID" value="KKP89585.1"/>
    <property type="molecule type" value="Genomic_DNA"/>
</dbReference>
<evidence type="ECO:0000313" key="2">
    <source>
        <dbReference type="Proteomes" id="UP000034798"/>
    </source>
</evidence>
<name>A0A0G0FQD5_9BACT</name>
<organism evidence="1 2">
    <name type="scientific">Candidatus Nomurabacteria bacterium GW2011_GWC2_35_8</name>
    <dbReference type="NCBI Taxonomy" id="1618752"/>
    <lineage>
        <taxon>Bacteria</taxon>
        <taxon>Candidatus Nomuraibacteriota</taxon>
    </lineage>
</organism>
<dbReference type="Proteomes" id="UP000034798">
    <property type="component" value="Unassembled WGS sequence"/>
</dbReference>
<protein>
    <recommendedName>
        <fullName evidence="3">Zinc-binding domain-containing protein</fullName>
    </recommendedName>
</protein>
<sequence length="560" mass="66331">MAYIVENKICQNCKKYFTIEPNDFGFYEKMGVLPPKLCPECRSQLRLIFRNERFLYKRVCDNCKKNTISMFSANKTYPVWCHKCWRSDDLQGKDYALEYNPKKSFFEQFNELWQKVPKPALVHMNSVNSEYLNHTADTKNCYMIMESSNNENCTNCYWIQLSKDLTDCSFTNQVELSYEVDDCYDCHSLRWSKGCYNCLDSFFLLDCRGCTSCLGCINLREQKYHIFNKPYTKEEYEKKLKSFKLDTYSGVESFKKEFADFIKDKPRKFAEITNAVNSTGNYMKNVRNNKHCFHSYDAEDNAYSIHVWREAKNCMDCNTAGRTAELIYNSLNIGMQCANVICSYYCWESNFMEYCLNCPNSNNCFGCAGLIQGSYCILNKQYTKEEYEKLRVEIIEKMKKEGIYGEFFPKEFAPLGYNESSVMDEFPLNKEEALKQGFKWEDTSRGTFGKETIDWKNFPDSILELPKDFDVNKEVFVCIECEKNYRIITDELIFYKRMNIPIPRNCPECRHTRRFKNRGPNKLWHRKCMKGGCKNKFETPYSPDRSEIIFCEKCYQQEVY</sequence>
<gene>
    <name evidence="1" type="ORF">UR91_C0002G0013</name>
</gene>
<evidence type="ECO:0000313" key="1">
    <source>
        <dbReference type="EMBL" id="KKP89585.1"/>
    </source>
</evidence>
<evidence type="ECO:0008006" key="3">
    <source>
        <dbReference type="Google" id="ProtNLM"/>
    </source>
</evidence>
<dbReference type="AlphaFoldDB" id="A0A0G0FQD5"/>